<dbReference type="PANTHER" id="PTHR45745">
    <property type="entry name" value="PHOSPHOMANNOMUTASE 45A"/>
    <property type="match status" value="1"/>
</dbReference>
<dbReference type="Pfam" id="PF02879">
    <property type="entry name" value="PGM_PMM_II"/>
    <property type="match status" value="1"/>
</dbReference>
<dbReference type="GO" id="GO:0046872">
    <property type="term" value="F:metal ion binding"/>
    <property type="evidence" value="ECO:0007669"/>
    <property type="project" value="UniProtKB-KW"/>
</dbReference>
<dbReference type="SUPFAM" id="SSF55957">
    <property type="entry name" value="Phosphoglucomutase, C-terminal domain"/>
    <property type="match status" value="1"/>
</dbReference>
<evidence type="ECO:0000256" key="5">
    <source>
        <dbReference type="ARBA" id="ARBA00022842"/>
    </source>
</evidence>
<dbReference type="Proteomes" id="UP001530293">
    <property type="component" value="Unassembled WGS sequence"/>
</dbReference>
<evidence type="ECO:0000256" key="1">
    <source>
        <dbReference type="ARBA" id="ARBA00001946"/>
    </source>
</evidence>
<dbReference type="AlphaFoldDB" id="A0ABD3LYC6"/>
<reference evidence="10 11" key="1">
    <citation type="submission" date="2024-10" db="EMBL/GenBank/DDBJ databases">
        <title>Updated reference genomes for cyclostephanoid diatoms.</title>
        <authorList>
            <person name="Roberts W.R."/>
            <person name="Alverson A.J."/>
        </authorList>
    </citation>
    <scope>NUCLEOTIDE SEQUENCE [LARGE SCALE GENOMIC DNA]</scope>
    <source>
        <strain evidence="10 11">AJA232-27</strain>
    </source>
</reference>
<evidence type="ECO:0000256" key="6">
    <source>
        <dbReference type="ARBA" id="ARBA00023235"/>
    </source>
</evidence>
<comment type="caution">
    <text evidence="10">The sequence shown here is derived from an EMBL/GenBank/DDBJ whole genome shotgun (WGS) entry which is preliminary data.</text>
</comment>
<organism evidence="10 11">
    <name type="scientific">Discostella pseudostelligera</name>
    <dbReference type="NCBI Taxonomy" id="259834"/>
    <lineage>
        <taxon>Eukaryota</taxon>
        <taxon>Sar</taxon>
        <taxon>Stramenopiles</taxon>
        <taxon>Ochrophyta</taxon>
        <taxon>Bacillariophyta</taxon>
        <taxon>Coscinodiscophyceae</taxon>
        <taxon>Thalassiosirophycidae</taxon>
        <taxon>Stephanodiscales</taxon>
        <taxon>Stephanodiscaceae</taxon>
        <taxon>Discostella</taxon>
    </lineage>
</organism>
<gene>
    <name evidence="10" type="ORF">ACHAWU_009872</name>
</gene>
<evidence type="ECO:0000256" key="4">
    <source>
        <dbReference type="ARBA" id="ARBA00022723"/>
    </source>
</evidence>
<dbReference type="PROSITE" id="PS00710">
    <property type="entry name" value="PGM_PMM"/>
    <property type="match status" value="1"/>
</dbReference>
<evidence type="ECO:0000256" key="3">
    <source>
        <dbReference type="ARBA" id="ARBA00022553"/>
    </source>
</evidence>
<dbReference type="InterPro" id="IPR005846">
    <property type="entry name" value="A-D-PHexomutase_a/b/a-III"/>
</dbReference>
<dbReference type="PANTHER" id="PTHR45745:SF1">
    <property type="entry name" value="PHOSPHOGLUCOMUTASE 2B-RELATED"/>
    <property type="match status" value="1"/>
</dbReference>
<keyword evidence="4" id="KW-0479">Metal-binding</keyword>
<comment type="cofactor">
    <cofactor evidence="1">
        <name>Mg(2+)</name>
        <dbReference type="ChEBI" id="CHEBI:18420"/>
    </cofactor>
</comment>
<dbReference type="Pfam" id="PF02878">
    <property type="entry name" value="PGM_PMM_I"/>
    <property type="match status" value="1"/>
</dbReference>
<dbReference type="EMBL" id="JALLBG020000303">
    <property type="protein sequence ID" value="KAL3756478.1"/>
    <property type="molecule type" value="Genomic_DNA"/>
</dbReference>
<dbReference type="GO" id="GO:0016853">
    <property type="term" value="F:isomerase activity"/>
    <property type="evidence" value="ECO:0007669"/>
    <property type="project" value="UniProtKB-KW"/>
</dbReference>
<dbReference type="InterPro" id="IPR016066">
    <property type="entry name" value="A-D-PHexomutase_CS"/>
</dbReference>
<dbReference type="InterPro" id="IPR005844">
    <property type="entry name" value="A-D-PHexomutase_a/b/a-I"/>
</dbReference>
<proteinExistence type="inferred from homology"/>
<keyword evidence="11" id="KW-1185">Reference proteome</keyword>
<feature type="domain" description="Alpha-D-phosphohexomutase alpha/beta/alpha" evidence="7">
    <location>
        <begin position="59"/>
        <end position="204"/>
    </location>
</feature>
<sequence>MTTLLPSSSPLLIAKEWARRDPNPKTSAFVQNLIAQVEVEAGNDEAKHVLDSLFNKPRIQFGTAGLRGRMQPGPSGMNDLVVIQTAQGLARYVLDANKGAPSPSHKAVVGYDHRSNSDVSSKQFAMYTKLVFEQAGIQCTLLNKYVATPILAFAVTKLDAAVGVMVTASHNPKQDNGYKVYWNDGCQIRPPVDESIANAIIEEENLVPWIDYGCKLEQLKSESDGECHGLSDHTQTQAIIDAYFQSLIASGLVTETTNATNTIASVPKFAYTAMHGVGCPFARRSFQAFNLPPFLSVTSQEAPDPDFPTVPFPNPEEKGALDEAIAFSTENNCDIILANDPDADRLGVAEYCNDRGEWTVFTGDQIGTLLGHWLWKTIGKSSDQPVAMCASTVSSKILGAIAKSEGFRFEETLTGFKWIGSCALSLQKQGYRVLLGYEEAIGFSCGGIIPDKDGICALGVIASMAIRLYSRGETMVRHLQNIHDRYGEFVSNNGYYRCNDSTIAMRIMDQMKNGGKYFDRVGPYDVESIRDLGSPGFDSTTDDKKPTLPTSASSPMITFRFTNGCVAQFRASGTEPKFKYYIELRGKPGETRSAVERRLMEMSGVILEGLLHPTENGLILPSNL</sequence>
<dbReference type="SUPFAM" id="SSF53738">
    <property type="entry name" value="Phosphoglucomutase, first 3 domains"/>
    <property type="match status" value="3"/>
</dbReference>
<accession>A0ABD3LYC6</accession>
<dbReference type="InterPro" id="IPR005845">
    <property type="entry name" value="A-D-PHexomutase_a/b/a-II"/>
</dbReference>
<evidence type="ECO:0000256" key="2">
    <source>
        <dbReference type="ARBA" id="ARBA00010231"/>
    </source>
</evidence>
<evidence type="ECO:0008006" key="12">
    <source>
        <dbReference type="Google" id="ProtNLM"/>
    </source>
</evidence>
<evidence type="ECO:0000313" key="10">
    <source>
        <dbReference type="EMBL" id="KAL3756478.1"/>
    </source>
</evidence>
<dbReference type="Pfam" id="PF02880">
    <property type="entry name" value="PGM_PMM_III"/>
    <property type="match status" value="1"/>
</dbReference>
<comment type="similarity">
    <text evidence="2">Belongs to the phosphohexose mutase family.</text>
</comment>
<keyword evidence="3" id="KW-0597">Phosphoprotein</keyword>
<keyword evidence="6" id="KW-0413">Isomerase</keyword>
<dbReference type="InterPro" id="IPR016055">
    <property type="entry name" value="A-D-PHexomutase_a/b/a-I/II/III"/>
</dbReference>
<dbReference type="Gene3D" id="3.40.120.10">
    <property type="entry name" value="Alpha-D-Glucose-1,6-Bisphosphate, subunit A, domain 3"/>
    <property type="match status" value="3"/>
</dbReference>
<dbReference type="CDD" id="cd05799">
    <property type="entry name" value="PGM2"/>
    <property type="match status" value="1"/>
</dbReference>
<feature type="domain" description="Alpha-D-phosphohexomutase alpha/beta/alpha" evidence="9">
    <location>
        <begin position="362"/>
        <end position="466"/>
    </location>
</feature>
<feature type="domain" description="Alpha-D-phosphohexomutase alpha/beta/alpha" evidence="8">
    <location>
        <begin position="267"/>
        <end position="350"/>
    </location>
</feature>
<evidence type="ECO:0000259" key="9">
    <source>
        <dbReference type="Pfam" id="PF02880"/>
    </source>
</evidence>
<evidence type="ECO:0000313" key="11">
    <source>
        <dbReference type="Proteomes" id="UP001530293"/>
    </source>
</evidence>
<evidence type="ECO:0000259" key="8">
    <source>
        <dbReference type="Pfam" id="PF02879"/>
    </source>
</evidence>
<evidence type="ECO:0000259" key="7">
    <source>
        <dbReference type="Pfam" id="PF02878"/>
    </source>
</evidence>
<dbReference type="InterPro" id="IPR036900">
    <property type="entry name" value="A-D-PHexomutase_C_sf"/>
</dbReference>
<name>A0ABD3LYC6_9STRA</name>
<protein>
    <recommendedName>
        <fullName evidence="12">Phosphoglucomutase</fullName>
    </recommendedName>
</protein>
<keyword evidence="5" id="KW-0460">Magnesium</keyword>